<accession>A0ABY4FFY0</accession>
<gene>
    <name evidence="2" type="ORF">MUN80_12580</name>
</gene>
<keyword evidence="3" id="KW-1185">Reference proteome</keyword>
<feature type="compositionally biased region" description="Polar residues" evidence="1">
    <location>
        <begin position="51"/>
        <end position="65"/>
    </location>
</feature>
<dbReference type="Proteomes" id="UP000831785">
    <property type="component" value="Chromosome"/>
</dbReference>
<feature type="compositionally biased region" description="Polar residues" evidence="1">
    <location>
        <begin position="12"/>
        <end position="28"/>
    </location>
</feature>
<reference evidence="2 3" key="1">
    <citation type="submission" date="2022-04" db="EMBL/GenBank/DDBJ databases">
        <title>Hymenobacter sp. isolated from the air.</title>
        <authorList>
            <person name="Won M."/>
            <person name="Lee C.-M."/>
            <person name="Woen H.-Y."/>
            <person name="Kwon S.-W."/>
        </authorList>
    </citation>
    <scope>NUCLEOTIDE SEQUENCE [LARGE SCALE GENOMIC DNA]</scope>
    <source>
        <strain evidence="3">5116 S-27</strain>
    </source>
</reference>
<evidence type="ECO:0000256" key="1">
    <source>
        <dbReference type="SAM" id="MobiDB-lite"/>
    </source>
</evidence>
<evidence type="ECO:0000313" key="3">
    <source>
        <dbReference type="Proteomes" id="UP000831785"/>
    </source>
</evidence>
<dbReference type="EMBL" id="CP095049">
    <property type="protein sequence ID" value="UOQ55566.1"/>
    <property type="molecule type" value="Genomic_DNA"/>
</dbReference>
<protein>
    <submittedName>
        <fullName evidence="2">Uncharacterized protein</fullName>
    </submittedName>
</protein>
<organism evidence="2 3">
    <name type="scientific">Hymenobacter cellulosivorans</name>
    <dbReference type="NCBI Taxonomy" id="2932249"/>
    <lineage>
        <taxon>Bacteria</taxon>
        <taxon>Pseudomonadati</taxon>
        <taxon>Bacteroidota</taxon>
        <taxon>Cytophagia</taxon>
        <taxon>Cytophagales</taxon>
        <taxon>Hymenobacteraceae</taxon>
        <taxon>Hymenobacter</taxon>
    </lineage>
</organism>
<dbReference type="RefSeq" id="WP_244724671.1">
    <property type="nucleotide sequence ID" value="NZ_CP095049.1"/>
</dbReference>
<proteinExistence type="predicted"/>
<evidence type="ECO:0000313" key="2">
    <source>
        <dbReference type="EMBL" id="UOQ55566.1"/>
    </source>
</evidence>
<name>A0ABY4FFY0_9BACT</name>
<feature type="region of interest" description="Disordered" evidence="1">
    <location>
        <begin position="1"/>
        <end position="65"/>
    </location>
</feature>
<sequence>MNPGFQDGQRPRANTVSSLANTGHQTPLSRRPRPGAVQQAHQTGPRPGPQPQSVHQTAAVNRQNQRTRQAALLTAQNTATIVSKIKAVPYAEYDPRKNRGWEMTADASGATGWERKKVRELWVFSRVIDGWGTREFSVFNPQNGRHVNFVPAGYISAKTQIQSTASATGVFGKHAERATLFTATTLMTGGTGGILGTGVRAVAGRMVVDGTTQFAGGLMAHDLNWRDALEEVNLTSMFMAGLPGGGMLSSLRNNTVGAFYEVKVSIAERGLKGEMADYHTIGGVINYLQKVAIGVGADYATGKLSARLAPVRGSYASAAVRTKDANKKWLYQHNVMLLKYMDYGIEASKSVGEGLSNIIEDALKKEEPAKPAPRTKR</sequence>